<organism evidence="2 3">
    <name type="scientific">Cannabis sativa</name>
    <name type="common">Hemp</name>
    <name type="synonym">Marijuana</name>
    <dbReference type="NCBI Taxonomy" id="3483"/>
    <lineage>
        <taxon>Eukaryota</taxon>
        <taxon>Viridiplantae</taxon>
        <taxon>Streptophyta</taxon>
        <taxon>Embryophyta</taxon>
        <taxon>Tracheophyta</taxon>
        <taxon>Spermatophyta</taxon>
        <taxon>Magnoliopsida</taxon>
        <taxon>eudicotyledons</taxon>
        <taxon>Gunneridae</taxon>
        <taxon>Pentapetalae</taxon>
        <taxon>rosids</taxon>
        <taxon>fabids</taxon>
        <taxon>Rosales</taxon>
        <taxon>Cannabaceae</taxon>
        <taxon>Cannabis</taxon>
    </lineage>
</organism>
<accession>A0A7J6GRG1</accession>
<evidence type="ECO:0000313" key="2">
    <source>
        <dbReference type="EMBL" id="KAF4385487.1"/>
    </source>
</evidence>
<feature type="compositionally biased region" description="Polar residues" evidence="1">
    <location>
        <begin position="49"/>
        <end position="63"/>
    </location>
</feature>
<dbReference type="Proteomes" id="UP000525078">
    <property type="component" value="Unassembled WGS sequence"/>
</dbReference>
<protein>
    <submittedName>
        <fullName evidence="2">Uncharacterized protein</fullName>
    </submittedName>
</protein>
<feature type="region of interest" description="Disordered" evidence="1">
    <location>
        <begin position="48"/>
        <end position="67"/>
    </location>
</feature>
<reference evidence="2 3" key="1">
    <citation type="journal article" date="2020" name="bioRxiv">
        <title>Sequence and annotation of 42 cannabis genomes reveals extensive copy number variation in cannabinoid synthesis and pathogen resistance genes.</title>
        <authorList>
            <person name="Mckernan K.J."/>
            <person name="Helbert Y."/>
            <person name="Kane L.T."/>
            <person name="Ebling H."/>
            <person name="Zhang L."/>
            <person name="Liu B."/>
            <person name="Eaton Z."/>
            <person name="Mclaughlin S."/>
            <person name="Kingan S."/>
            <person name="Baybayan P."/>
            <person name="Concepcion G."/>
            <person name="Jordan M."/>
            <person name="Riva A."/>
            <person name="Barbazuk W."/>
            <person name="Harkins T."/>
        </authorList>
    </citation>
    <scope>NUCLEOTIDE SEQUENCE [LARGE SCALE GENOMIC DNA]</scope>
    <source>
        <strain evidence="3">cv. Jamaican Lion 4</strain>
        <tissue evidence="2">Leaf</tissue>
    </source>
</reference>
<gene>
    <name evidence="2" type="ORF">F8388_010043</name>
</gene>
<evidence type="ECO:0000256" key="1">
    <source>
        <dbReference type="SAM" id="MobiDB-lite"/>
    </source>
</evidence>
<name>A0A7J6GRG1_CANSA</name>
<evidence type="ECO:0000313" key="3">
    <source>
        <dbReference type="Proteomes" id="UP000525078"/>
    </source>
</evidence>
<proteinExistence type="predicted"/>
<feature type="region of interest" description="Disordered" evidence="1">
    <location>
        <begin position="1"/>
        <end position="27"/>
    </location>
</feature>
<dbReference type="EMBL" id="JAATIP010000044">
    <property type="protein sequence ID" value="KAF4385487.1"/>
    <property type="molecule type" value="Genomic_DNA"/>
</dbReference>
<sequence length="116" mass="12126">MEEVLALEDAKGCTLKSNNKSSKDDSKNNFCGAVGAANQQPCSLVLPSPTLTNRPDESTTTATAPLADDNGAGLLLIADDNNVASPSKTARTQRRSTSLVAEKIIEVGLRINSSSH</sequence>
<dbReference type="AlphaFoldDB" id="A0A7J6GRG1"/>
<comment type="caution">
    <text evidence="2">The sequence shown here is derived from an EMBL/GenBank/DDBJ whole genome shotgun (WGS) entry which is preliminary data.</text>
</comment>